<evidence type="ECO:0000256" key="1">
    <source>
        <dbReference type="SAM" id="MobiDB-lite"/>
    </source>
</evidence>
<evidence type="ECO:0000313" key="3">
    <source>
        <dbReference type="EMBL" id="OWM77395.1"/>
    </source>
</evidence>
<feature type="transmembrane region" description="Helical" evidence="2">
    <location>
        <begin position="56"/>
        <end position="75"/>
    </location>
</feature>
<keyword evidence="2" id="KW-0812">Transmembrane</keyword>
<protein>
    <submittedName>
        <fullName evidence="3">Uncharacterized protein</fullName>
    </submittedName>
</protein>
<dbReference type="AlphaFoldDB" id="A0A218WX01"/>
<evidence type="ECO:0000313" key="4">
    <source>
        <dbReference type="Proteomes" id="UP000197138"/>
    </source>
</evidence>
<keyword evidence="2" id="KW-1133">Transmembrane helix</keyword>
<sequence length="169" mass="19553">MSKKQNVISNEALYPNRKKPPNSNFRRCRLHVRLWLGTFRRQSLAIATHHAPLPLLYCRFAFIACCFLAFSAFHLQIPSQTRIDLSHSIPHQNDLSKTLLEPVIVTSFRFQVKTLGLSNIHRRQFTDVVRCHYCFCFDILLGIPKVVPICLVHVSGWYVLDCAWSTLIC</sequence>
<dbReference type="Proteomes" id="UP000197138">
    <property type="component" value="Unassembled WGS sequence"/>
</dbReference>
<name>A0A218WX01_PUNGR</name>
<evidence type="ECO:0000256" key="2">
    <source>
        <dbReference type="SAM" id="Phobius"/>
    </source>
</evidence>
<proteinExistence type="predicted"/>
<organism evidence="3 4">
    <name type="scientific">Punica granatum</name>
    <name type="common">Pomegranate</name>
    <dbReference type="NCBI Taxonomy" id="22663"/>
    <lineage>
        <taxon>Eukaryota</taxon>
        <taxon>Viridiplantae</taxon>
        <taxon>Streptophyta</taxon>
        <taxon>Embryophyta</taxon>
        <taxon>Tracheophyta</taxon>
        <taxon>Spermatophyta</taxon>
        <taxon>Magnoliopsida</taxon>
        <taxon>eudicotyledons</taxon>
        <taxon>Gunneridae</taxon>
        <taxon>Pentapetalae</taxon>
        <taxon>rosids</taxon>
        <taxon>malvids</taxon>
        <taxon>Myrtales</taxon>
        <taxon>Lythraceae</taxon>
        <taxon>Punica</taxon>
    </lineage>
</organism>
<reference evidence="4" key="1">
    <citation type="journal article" date="2017" name="Plant J.">
        <title>The pomegranate (Punica granatum L.) genome and the genomics of punicalagin biosynthesis.</title>
        <authorList>
            <person name="Qin G."/>
            <person name="Xu C."/>
            <person name="Ming R."/>
            <person name="Tang H."/>
            <person name="Guyot R."/>
            <person name="Kramer E.M."/>
            <person name="Hu Y."/>
            <person name="Yi X."/>
            <person name="Qi Y."/>
            <person name="Xu X."/>
            <person name="Gao Z."/>
            <person name="Pan H."/>
            <person name="Jian J."/>
            <person name="Tian Y."/>
            <person name="Yue Z."/>
            <person name="Xu Y."/>
        </authorList>
    </citation>
    <scope>NUCLEOTIDE SEQUENCE [LARGE SCALE GENOMIC DNA]</scope>
    <source>
        <strain evidence="4">cv. Dabenzi</strain>
    </source>
</reference>
<comment type="caution">
    <text evidence="3">The sequence shown here is derived from an EMBL/GenBank/DDBJ whole genome shotgun (WGS) entry which is preliminary data.</text>
</comment>
<dbReference type="EMBL" id="MTKT01002534">
    <property type="protein sequence ID" value="OWM77395.1"/>
    <property type="molecule type" value="Genomic_DNA"/>
</dbReference>
<gene>
    <name evidence="3" type="ORF">CDL15_Pgr016792</name>
</gene>
<feature type="region of interest" description="Disordered" evidence="1">
    <location>
        <begin position="1"/>
        <end position="20"/>
    </location>
</feature>
<keyword evidence="2" id="KW-0472">Membrane</keyword>
<accession>A0A218WX01</accession>